<sequence length="333" mass="36706">MKAAVFREIGKPLSIEDVQLPRLESDKEVLLKVKATGVCHGDLHVIMGDWQHEVPVNTPIILGHEIIGEVVEGGTKFQKGDLVMVYNAFGCKECKHCKAGYYQFCERVKVLGVHLNGGFAEYVKVPDEDFLMRVEGNPIQLAPLADAGVTAYSATRGIKEGDKVLVVGTGAVALLAIQILKSLKAEVSVVSRNPTRLAKAEELGADHVYYRKKTFPSLYTSIVGKKFDYIIDFVGSDETLDEVAWLLDRRGELRIVGEFGGQLSIPEQLLVLRGLKVQGILYGTMDDMKGVINLYNSGKLKTLAVPYYLDEINDALNDLMQERILGRAVIIPS</sequence>
<dbReference type="InterPro" id="IPR013154">
    <property type="entry name" value="ADH-like_N"/>
</dbReference>
<evidence type="ECO:0000256" key="3">
    <source>
        <dbReference type="ARBA" id="ARBA00023277"/>
    </source>
</evidence>
<dbReference type="Proteomes" id="UP000582213">
    <property type="component" value="Unassembled WGS sequence"/>
</dbReference>
<dbReference type="EMBL" id="JACHFY010000002">
    <property type="protein sequence ID" value="MBB5252838.1"/>
    <property type="molecule type" value="Genomic_DNA"/>
</dbReference>
<dbReference type="SUPFAM" id="SSF50129">
    <property type="entry name" value="GroES-like"/>
    <property type="match status" value="1"/>
</dbReference>
<keyword evidence="3" id="KW-0119">Carbohydrate metabolism</keyword>
<evidence type="ECO:0000313" key="8">
    <source>
        <dbReference type="Proteomes" id="UP000582213"/>
    </source>
</evidence>
<reference evidence="5 8" key="2">
    <citation type="submission" date="2020-08" db="EMBL/GenBank/DDBJ databases">
        <title>Genomic Encyclopedia of Type Strains, Phase IV (KMG-IV): sequencing the most valuable type-strain genomes for metagenomic binning, comparative biology and taxonomic classification.</title>
        <authorList>
            <person name="Goeker M."/>
        </authorList>
    </citation>
    <scope>NUCLEOTIDE SEQUENCE [LARGE SCALE GENOMIC DNA]</scope>
    <source>
        <strain evidence="5 8">DSM 12421</strain>
    </source>
</reference>
<evidence type="ECO:0000259" key="4">
    <source>
        <dbReference type="SMART" id="SM00829"/>
    </source>
</evidence>
<dbReference type="Proteomes" id="UP000427373">
    <property type="component" value="Chromosome"/>
</dbReference>
<dbReference type="GO" id="GO:0030554">
    <property type="term" value="F:adenyl nucleotide binding"/>
    <property type="evidence" value="ECO:0007669"/>
    <property type="project" value="UniProtKB-ARBA"/>
</dbReference>
<dbReference type="Gene3D" id="3.90.180.10">
    <property type="entry name" value="Medium-chain alcohol dehydrogenases, catalytic domain"/>
    <property type="match status" value="1"/>
</dbReference>
<dbReference type="SUPFAM" id="SSF51735">
    <property type="entry name" value="NAD(P)-binding Rossmann-fold domains"/>
    <property type="match status" value="1"/>
</dbReference>
<name>A0A650CEX7_SULOH</name>
<organism evidence="6 7">
    <name type="scientific">Sulfurisphaera ohwakuensis</name>
    <dbReference type="NCBI Taxonomy" id="69656"/>
    <lineage>
        <taxon>Archaea</taxon>
        <taxon>Thermoproteota</taxon>
        <taxon>Thermoprotei</taxon>
        <taxon>Sulfolobales</taxon>
        <taxon>Sulfolobaceae</taxon>
        <taxon>Sulfurisphaera</taxon>
    </lineage>
</organism>
<evidence type="ECO:0000313" key="6">
    <source>
        <dbReference type="EMBL" id="QGR16225.1"/>
    </source>
</evidence>
<dbReference type="Gene3D" id="3.40.50.720">
    <property type="entry name" value="NAD(P)-binding Rossmann-like Domain"/>
    <property type="match status" value="1"/>
</dbReference>
<dbReference type="PANTHER" id="PTHR43401:SF4">
    <property type="entry name" value="D-ARABINOSE 1-DEHYDROGENASE (NADP(+))"/>
    <property type="match status" value="1"/>
</dbReference>
<dbReference type="OrthoDB" id="73567at2157"/>
<dbReference type="InterPro" id="IPR036291">
    <property type="entry name" value="NAD(P)-bd_dom_sf"/>
</dbReference>
<dbReference type="GO" id="GO:0043168">
    <property type="term" value="F:anion binding"/>
    <property type="evidence" value="ECO:0007669"/>
    <property type="project" value="UniProtKB-ARBA"/>
</dbReference>
<dbReference type="InterPro" id="IPR011032">
    <property type="entry name" value="GroES-like_sf"/>
</dbReference>
<dbReference type="PANTHER" id="PTHR43401">
    <property type="entry name" value="L-THREONINE 3-DEHYDROGENASE"/>
    <property type="match status" value="1"/>
</dbReference>
<dbReference type="GO" id="GO:0051262">
    <property type="term" value="P:protein tetramerization"/>
    <property type="evidence" value="ECO:0007669"/>
    <property type="project" value="UniProtKB-ARBA"/>
</dbReference>
<proteinExistence type="predicted"/>
<keyword evidence="1" id="KW-0521">NADP</keyword>
<dbReference type="EMBL" id="CP045484">
    <property type="protein sequence ID" value="QGR16225.1"/>
    <property type="molecule type" value="Genomic_DNA"/>
</dbReference>
<protein>
    <submittedName>
        <fullName evidence="6">Alcohol dehydrogenase catalytic domain-containing protein</fullName>
    </submittedName>
    <submittedName>
        <fullName evidence="5">D-arabinose 1-dehydrogenase-like Zn-dependent alcohol dehydrogenase</fullName>
    </submittedName>
</protein>
<reference evidence="6 7" key="1">
    <citation type="submission" date="2019-10" db="EMBL/GenBank/DDBJ databases">
        <title>Genome Sequences from Six Type Strain Members of the Archaeal Family Sulfolobaceae: Acidianus ambivalens, Acidianus infernus, Metallosphaera prunae, Stygiolobus azoricus, Sulfolobus metallicus, and Sulfurisphaera ohwakuensis.</title>
        <authorList>
            <person name="Counts J.A."/>
            <person name="Kelly R.M."/>
        </authorList>
    </citation>
    <scope>NUCLEOTIDE SEQUENCE [LARGE SCALE GENOMIC DNA]</scope>
    <source>
        <strain evidence="6 7">TA-1</strain>
    </source>
</reference>
<feature type="domain" description="Enoyl reductase (ER)" evidence="4">
    <location>
        <begin position="10"/>
        <end position="330"/>
    </location>
</feature>
<evidence type="ECO:0000313" key="5">
    <source>
        <dbReference type="EMBL" id="MBB5252838.1"/>
    </source>
</evidence>
<accession>A0A650CEX7</accession>
<evidence type="ECO:0000313" key="7">
    <source>
        <dbReference type="Proteomes" id="UP000427373"/>
    </source>
</evidence>
<keyword evidence="7" id="KW-1185">Reference proteome</keyword>
<dbReference type="InterPro" id="IPR013149">
    <property type="entry name" value="ADH-like_C"/>
</dbReference>
<dbReference type="AlphaFoldDB" id="A0A650CEX7"/>
<dbReference type="SMART" id="SM00829">
    <property type="entry name" value="PKS_ER"/>
    <property type="match status" value="1"/>
</dbReference>
<dbReference type="KEGG" id="soh:D1869_02705"/>
<dbReference type="Pfam" id="PF08240">
    <property type="entry name" value="ADH_N"/>
    <property type="match status" value="1"/>
</dbReference>
<dbReference type="InterPro" id="IPR050129">
    <property type="entry name" value="Zn_alcohol_dh"/>
</dbReference>
<dbReference type="Pfam" id="PF00107">
    <property type="entry name" value="ADH_zinc_N"/>
    <property type="match status" value="1"/>
</dbReference>
<dbReference type="GeneID" id="42800122"/>
<keyword evidence="2" id="KW-0560">Oxidoreductase</keyword>
<dbReference type="InterPro" id="IPR020843">
    <property type="entry name" value="ER"/>
</dbReference>
<evidence type="ECO:0000256" key="1">
    <source>
        <dbReference type="ARBA" id="ARBA00022857"/>
    </source>
</evidence>
<dbReference type="GO" id="GO:0016491">
    <property type="term" value="F:oxidoreductase activity"/>
    <property type="evidence" value="ECO:0007669"/>
    <property type="project" value="UniProtKB-KW"/>
</dbReference>
<dbReference type="RefSeq" id="WP_156013798.1">
    <property type="nucleotide sequence ID" value="NZ_CP045484.1"/>
</dbReference>
<gene>
    <name evidence="6" type="ORF">D1869_02705</name>
    <name evidence="5" type="ORF">HNQ62_000571</name>
</gene>
<evidence type="ECO:0000256" key="2">
    <source>
        <dbReference type="ARBA" id="ARBA00023002"/>
    </source>
</evidence>